<proteinExistence type="inferred from homology"/>
<comment type="catalytic activity">
    <reaction evidence="5 7">
        <text>2-deoxy-D-ribose 5-phosphate = D-glyceraldehyde 3-phosphate + acetaldehyde</text>
        <dbReference type="Rhea" id="RHEA:12821"/>
        <dbReference type="ChEBI" id="CHEBI:15343"/>
        <dbReference type="ChEBI" id="CHEBI:59776"/>
        <dbReference type="ChEBI" id="CHEBI:62877"/>
        <dbReference type="EC" id="4.1.2.4"/>
    </reaction>
</comment>
<reference evidence="8 9" key="1">
    <citation type="submission" date="2019-01" db="EMBL/GenBank/DDBJ databases">
        <authorList>
            <consortium name="Pathogen Informatics"/>
        </authorList>
    </citation>
    <scope>NUCLEOTIDE SEQUENCE [LARGE SCALE GENOMIC DNA]</scope>
    <source>
        <strain evidence="8 9">NCTC10184</strain>
    </source>
</reference>
<evidence type="ECO:0000256" key="6">
    <source>
        <dbReference type="ARBA" id="ARBA00056337"/>
    </source>
</evidence>
<comment type="pathway">
    <text evidence="7">Carbohydrate degradation; 2-deoxy-D-ribose 1-phosphate degradation; D-glyceraldehyde 3-phosphate and acetaldehyde from 2-deoxy-alpha-D-ribose 1-phosphate: step 2/2.</text>
</comment>
<evidence type="ECO:0000256" key="7">
    <source>
        <dbReference type="HAMAP-Rule" id="MF_00114"/>
    </source>
</evidence>
<dbReference type="PANTHER" id="PTHR10889:SF1">
    <property type="entry name" value="DEOXYRIBOSE-PHOSPHATE ALDOLASE"/>
    <property type="match status" value="1"/>
</dbReference>
<dbReference type="GO" id="GO:0016052">
    <property type="term" value="P:carbohydrate catabolic process"/>
    <property type="evidence" value="ECO:0007669"/>
    <property type="project" value="TreeGrafter"/>
</dbReference>
<feature type="active site" description="Proton donor/acceptor" evidence="7">
    <location>
        <position position="181"/>
    </location>
</feature>
<comment type="subcellular location">
    <subcellularLocation>
        <location evidence="7">Cytoplasm</location>
    </subcellularLocation>
</comment>
<dbReference type="EMBL" id="LR215043">
    <property type="protein sequence ID" value="VEU77809.1"/>
    <property type="molecule type" value="Genomic_DNA"/>
</dbReference>
<dbReference type="EC" id="4.1.2.4" evidence="7"/>
<dbReference type="SMART" id="SM01133">
    <property type="entry name" value="DeoC"/>
    <property type="match status" value="1"/>
</dbReference>
<dbReference type="PANTHER" id="PTHR10889">
    <property type="entry name" value="DEOXYRIBOSE-PHOSPHATE ALDOLASE"/>
    <property type="match status" value="1"/>
</dbReference>
<dbReference type="GO" id="GO:0006018">
    <property type="term" value="P:2-deoxyribose 1-phosphate catabolic process"/>
    <property type="evidence" value="ECO:0007669"/>
    <property type="project" value="UniProtKB-UniRule"/>
</dbReference>
<evidence type="ECO:0000256" key="4">
    <source>
        <dbReference type="ARBA" id="ARBA00023270"/>
    </source>
</evidence>
<dbReference type="InterPro" id="IPR002915">
    <property type="entry name" value="DeoC/FbaB/LacD_aldolase"/>
</dbReference>
<dbReference type="Pfam" id="PF01791">
    <property type="entry name" value="DeoC"/>
    <property type="match status" value="1"/>
</dbReference>
<keyword evidence="2 7" id="KW-0963">Cytoplasm</keyword>
<organism evidence="8 9">
    <name type="scientific">Mycoplasmopsis columbinasalis</name>
    <dbReference type="NCBI Taxonomy" id="114880"/>
    <lineage>
        <taxon>Bacteria</taxon>
        <taxon>Bacillati</taxon>
        <taxon>Mycoplasmatota</taxon>
        <taxon>Mycoplasmoidales</taxon>
        <taxon>Metamycoplasmataceae</taxon>
        <taxon>Mycoplasmopsis</taxon>
    </lineage>
</organism>
<feature type="active site" description="Schiff-base intermediate with acetaldehyde" evidence="7">
    <location>
        <position position="152"/>
    </location>
</feature>
<dbReference type="NCBIfam" id="TIGR00126">
    <property type="entry name" value="deoC"/>
    <property type="match status" value="1"/>
</dbReference>
<dbReference type="FunFam" id="3.20.20.70:FF:000044">
    <property type="entry name" value="Deoxyribose-phosphate aldolase"/>
    <property type="match status" value="1"/>
</dbReference>
<protein>
    <recommendedName>
        <fullName evidence="7">Deoxyribose-phosphate aldolase</fullName>
        <shortName evidence="7">DERA</shortName>
        <ecNumber evidence="7">4.1.2.4</ecNumber>
    </recommendedName>
    <alternativeName>
        <fullName evidence="7">2-deoxy-D-ribose 5-phosphate aldolase</fullName>
    </alternativeName>
    <alternativeName>
        <fullName evidence="7">Phosphodeoxyriboaldolase</fullName>
        <shortName evidence="7">Deoxyriboaldolase</shortName>
    </alternativeName>
</protein>
<evidence type="ECO:0000256" key="2">
    <source>
        <dbReference type="ARBA" id="ARBA00022490"/>
    </source>
</evidence>
<dbReference type="UniPathway" id="UPA00002">
    <property type="reaction ID" value="UER00468"/>
</dbReference>
<dbReference type="InterPro" id="IPR011343">
    <property type="entry name" value="DeoC"/>
</dbReference>
<gene>
    <name evidence="7 8" type="primary">deoC</name>
    <name evidence="8" type="ORF">NCTC10184_00021</name>
</gene>
<evidence type="ECO:0000313" key="8">
    <source>
        <dbReference type="EMBL" id="VEU77809.1"/>
    </source>
</evidence>
<keyword evidence="3 7" id="KW-0456">Lyase</keyword>
<dbReference type="AlphaFoldDB" id="A0A449B9F0"/>
<dbReference type="Proteomes" id="UP000290876">
    <property type="component" value="Chromosome"/>
</dbReference>
<dbReference type="CDD" id="cd00959">
    <property type="entry name" value="DeoC"/>
    <property type="match status" value="1"/>
</dbReference>
<dbReference type="InterPro" id="IPR028581">
    <property type="entry name" value="DeoC_typeI"/>
</dbReference>
<sequence>MTKYFQLIDHTYLKPEATSKEIDKLVAEALKYKFKTVCVNSYWVEYVAAKLKGSSVGITCVVGFPLGASLPQVKAYEASEAIALGASEIDMVMNIGAFKEQHYDTVVNNIMTVKKTCGSKILKVIIETALLTDQEIALATELVVKSGADFVKTSTGFSSRGAQLKDIQIMAAATKGQIAIKAAGGISSLADLEQMYQAGATRFGTSKSVHIFENTQADKNAY</sequence>
<dbReference type="Gene3D" id="3.20.20.70">
    <property type="entry name" value="Aldolase class I"/>
    <property type="match status" value="1"/>
</dbReference>
<dbReference type="InterPro" id="IPR013785">
    <property type="entry name" value="Aldolase_TIM"/>
</dbReference>
<dbReference type="OrthoDB" id="9778711at2"/>
<accession>A0A449B9F0</accession>
<evidence type="ECO:0000313" key="9">
    <source>
        <dbReference type="Proteomes" id="UP000290876"/>
    </source>
</evidence>
<dbReference type="GO" id="GO:0005737">
    <property type="term" value="C:cytoplasm"/>
    <property type="evidence" value="ECO:0007669"/>
    <property type="project" value="UniProtKB-SubCell"/>
</dbReference>
<dbReference type="PIRSF" id="PIRSF001357">
    <property type="entry name" value="DeoC"/>
    <property type="match status" value="1"/>
</dbReference>
<evidence type="ECO:0000256" key="1">
    <source>
        <dbReference type="ARBA" id="ARBA00010936"/>
    </source>
</evidence>
<comment type="similarity">
    <text evidence="1 7">Belongs to the DeoC/FbaB aldolase family. DeoC type 1 subfamily.</text>
</comment>
<feature type="active site" description="Proton donor/acceptor" evidence="7">
    <location>
        <position position="90"/>
    </location>
</feature>
<dbReference type="KEGG" id="mcob:NCTC10184_00021"/>
<dbReference type="RefSeq" id="WP_129622674.1">
    <property type="nucleotide sequence ID" value="NZ_LR215043.1"/>
</dbReference>
<dbReference type="GO" id="GO:0009264">
    <property type="term" value="P:deoxyribonucleotide catabolic process"/>
    <property type="evidence" value="ECO:0007669"/>
    <property type="project" value="UniProtKB-UniRule"/>
</dbReference>
<name>A0A449B9F0_9BACT</name>
<dbReference type="SUPFAM" id="SSF51569">
    <property type="entry name" value="Aldolase"/>
    <property type="match status" value="1"/>
</dbReference>
<keyword evidence="9" id="KW-1185">Reference proteome</keyword>
<comment type="function">
    <text evidence="6 7">Catalyzes a reversible aldol reaction between acetaldehyde and D-glyceraldehyde 3-phosphate to generate 2-deoxy-D-ribose 5-phosphate.</text>
</comment>
<dbReference type="GO" id="GO:0004139">
    <property type="term" value="F:deoxyribose-phosphate aldolase activity"/>
    <property type="evidence" value="ECO:0007669"/>
    <property type="project" value="UniProtKB-UniRule"/>
</dbReference>
<keyword evidence="4 7" id="KW-0704">Schiff base</keyword>
<evidence type="ECO:0000256" key="3">
    <source>
        <dbReference type="ARBA" id="ARBA00023239"/>
    </source>
</evidence>
<dbReference type="HAMAP" id="MF_00114">
    <property type="entry name" value="DeoC_type1"/>
    <property type="match status" value="1"/>
</dbReference>
<evidence type="ECO:0000256" key="5">
    <source>
        <dbReference type="ARBA" id="ARBA00048791"/>
    </source>
</evidence>